<evidence type="ECO:0000313" key="5">
    <source>
        <dbReference type="Proteomes" id="UP000800303"/>
    </source>
</evidence>
<dbReference type="PANTHER" id="PTHR44591:SF23">
    <property type="entry name" value="CHEY SUBFAMILY"/>
    <property type="match status" value="1"/>
</dbReference>
<proteinExistence type="predicted"/>
<name>A0ABX0F5D0_9BACL</name>
<feature type="modified residue" description="4-aspartylphosphate" evidence="2">
    <location>
        <position position="58"/>
    </location>
</feature>
<dbReference type="PANTHER" id="PTHR44591">
    <property type="entry name" value="STRESS RESPONSE REGULATOR PROTEIN 1"/>
    <property type="match status" value="1"/>
</dbReference>
<dbReference type="InterPro" id="IPR011006">
    <property type="entry name" value="CheY-like_superfamily"/>
</dbReference>
<feature type="domain" description="Response regulatory" evidence="3">
    <location>
        <begin position="7"/>
        <end position="125"/>
    </location>
</feature>
<dbReference type="SUPFAM" id="SSF52172">
    <property type="entry name" value="CheY-like"/>
    <property type="match status" value="1"/>
</dbReference>
<dbReference type="PROSITE" id="PS50110">
    <property type="entry name" value="RESPONSE_REGULATORY"/>
    <property type="match status" value="1"/>
</dbReference>
<keyword evidence="5" id="KW-1185">Reference proteome</keyword>
<reference evidence="4 5" key="1">
    <citation type="submission" date="2020-01" db="EMBL/GenBank/DDBJ databases">
        <title>Polyphasic characterisation and genomic insights into a novel alkali tolerant bacterium VR-M41.</title>
        <authorList>
            <person name="Vemuluri V.R."/>
        </authorList>
    </citation>
    <scope>NUCLEOTIDE SEQUENCE [LARGE SCALE GENOMIC DNA]</scope>
    <source>
        <strain evidence="4 5">VR-M41</strain>
    </source>
</reference>
<organism evidence="4 5">
    <name type="scientific">Saccharibacillus alkalitolerans</name>
    <dbReference type="NCBI Taxonomy" id="2705290"/>
    <lineage>
        <taxon>Bacteria</taxon>
        <taxon>Bacillati</taxon>
        <taxon>Bacillota</taxon>
        <taxon>Bacilli</taxon>
        <taxon>Bacillales</taxon>
        <taxon>Paenibacillaceae</taxon>
        <taxon>Saccharibacillus</taxon>
    </lineage>
</organism>
<dbReference type="InterPro" id="IPR050595">
    <property type="entry name" value="Bact_response_regulator"/>
</dbReference>
<keyword evidence="1 2" id="KW-0597">Phosphoprotein</keyword>
<evidence type="ECO:0000256" key="2">
    <source>
        <dbReference type="PROSITE-ProRule" id="PRU00169"/>
    </source>
</evidence>
<dbReference type="EMBL" id="JAAFGS010000002">
    <property type="protein sequence ID" value="NGZ75184.1"/>
    <property type="molecule type" value="Genomic_DNA"/>
</dbReference>
<evidence type="ECO:0000256" key="1">
    <source>
        <dbReference type="ARBA" id="ARBA00022553"/>
    </source>
</evidence>
<comment type="caution">
    <text evidence="4">The sequence shown here is derived from an EMBL/GenBank/DDBJ whole genome shotgun (WGS) entry which is preliminary data.</text>
</comment>
<evidence type="ECO:0000313" key="4">
    <source>
        <dbReference type="EMBL" id="NGZ75184.1"/>
    </source>
</evidence>
<protein>
    <submittedName>
        <fullName evidence="4">Response regulator</fullName>
    </submittedName>
</protein>
<dbReference type="InterPro" id="IPR001789">
    <property type="entry name" value="Sig_transdc_resp-reg_receiver"/>
</dbReference>
<evidence type="ECO:0000259" key="3">
    <source>
        <dbReference type="PROSITE" id="PS50110"/>
    </source>
</evidence>
<dbReference type="Gene3D" id="3.40.50.2300">
    <property type="match status" value="1"/>
</dbReference>
<sequence length="129" mass="14803">MQNAKNRILYIEDDVSNMLVMRHVFKQKLSQLTLLESLTVEEGLEQARAASPCLILMDLKFPGMDGYQGLTELRRRPETLLIPVWAVSACVLDEEIEQGMRAGFDVYWTKPLEMKSFVQAVRTFWSSCS</sequence>
<gene>
    <name evidence="4" type="ORF">GYN08_07625</name>
</gene>
<dbReference type="Proteomes" id="UP000800303">
    <property type="component" value="Unassembled WGS sequence"/>
</dbReference>
<accession>A0ABX0F5D0</accession>
<dbReference type="RefSeq" id="WP_166273594.1">
    <property type="nucleotide sequence ID" value="NZ_JAAFGS010000002.1"/>
</dbReference>
<dbReference type="Pfam" id="PF00072">
    <property type="entry name" value="Response_reg"/>
    <property type="match status" value="1"/>
</dbReference>
<dbReference type="SMART" id="SM00448">
    <property type="entry name" value="REC"/>
    <property type="match status" value="1"/>
</dbReference>